<dbReference type="AlphaFoldDB" id="A0A5C3MXP2"/>
<proteinExistence type="predicted"/>
<feature type="transmembrane region" description="Helical" evidence="1">
    <location>
        <begin position="35"/>
        <end position="54"/>
    </location>
</feature>
<dbReference type="STRING" id="5364.A0A5C3MXP2"/>
<dbReference type="OrthoDB" id="3029001at2759"/>
<sequence>MFIPAVDLGNATSDLSFPHASAQSNCKDIDNCRTLVSIISGCVSTIVVCIWTAIHPNIPPPGEKLAHKLHRGLVTALVSLVAPELIIAWAARQFLCSYDLSKKYADRGWTQTHGFFAIMGGFVIKSSPATDYDPCGPYPDLTPPPLTTNTSPPYIHFPDITDLEIKNTSKANSFSKALAILQTCWFLVQCIARTVRRLPLSELELATCAFAALNCVTYLLWWNKPQSVDYAFALGRGANDLVIPRDDADEEASDDPSFSWQDALQGLSQAGLAGSCCYLMNVVCYPATALLNSMTEMILGAKLTGRCHSVPWYYSGRLSKRSQNLLVVIVMGSGAVFGLIHCMGWWLDFPSPLSRKLWRICSVLITCIPILEVLSLLGAVDIIDPISALLCLTESYTALASAIVYILARVVLLVLTLTSLTSLPPGAFETVAWTSLIPHL</sequence>
<feature type="transmembrane region" description="Helical" evidence="1">
    <location>
        <begin position="203"/>
        <end position="222"/>
    </location>
</feature>
<feature type="transmembrane region" description="Helical" evidence="1">
    <location>
        <begin position="74"/>
        <end position="95"/>
    </location>
</feature>
<dbReference type="PANTHER" id="PTHR35043:SF7">
    <property type="entry name" value="TRANSCRIPTION FACTOR DOMAIN-CONTAINING PROTEIN"/>
    <property type="match status" value="1"/>
</dbReference>
<protein>
    <submittedName>
        <fullName evidence="2">Uncharacterized protein</fullName>
    </submittedName>
</protein>
<feature type="transmembrane region" description="Helical" evidence="1">
    <location>
        <begin position="395"/>
        <end position="415"/>
    </location>
</feature>
<evidence type="ECO:0000313" key="2">
    <source>
        <dbReference type="EMBL" id="TFK50299.1"/>
    </source>
</evidence>
<keyword evidence="3" id="KW-1185">Reference proteome</keyword>
<evidence type="ECO:0000313" key="3">
    <source>
        <dbReference type="Proteomes" id="UP000305948"/>
    </source>
</evidence>
<evidence type="ECO:0000256" key="1">
    <source>
        <dbReference type="SAM" id="Phobius"/>
    </source>
</evidence>
<dbReference type="PANTHER" id="PTHR35043">
    <property type="entry name" value="TRANSCRIPTION FACTOR DOMAIN-CONTAINING PROTEIN"/>
    <property type="match status" value="1"/>
</dbReference>
<feature type="transmembrane region" description="Helical" evidence="1">
    <location>
        <begin position="325"/>
        <end position="347"/>
    </location>
</feature>
<reference evidence="2 3" key="1">
    <citation type="journal article" date="2019" name="Nat. Ecol. Evol.">
        <title>Megaphylogeny resolves global patterns of mushroom evolution.</title>
        <authorList>
            <person name="Varga T."/>
            <person name="Krizsan K."/>
            <person name="Foldi C."/>
            <person name="Dima B."/>
            <person name="Sanchez-Garcia M."/>
            <person name="Sanchez-Ramirez S."/>
            <person name="Szollosi G.J."/>
            <person name="Szarkandi J.G."/>
            <person name="Papp V."/>
            <person name="Albert L."/>
            <person name="Andreopoulos W."/>
            <person name="Angelini C."/>
            <person name="Antonin V."/>
            <person name="Barry K.W."/>
            <person name="Bougher N.L."/>
            <person name="Buchanan P."/>
            <person name="Buyck B."/>
            <person name="Bense V."/>
            <person name="Catcheside P."/>
            <person name="Chovatia M."/>
            <person name="Cooper J."/>
            <person name="Damon W."/>
            <person name="Desjardin D."/>
            <person name="Finy P."/>
            <person name="Geml J."/>
            <person name="Haridas S."/>
            <person name="Hughes K."/>
            <person name="Justo A."/>
            <person name="Karasinski D."/>
            <person name="Kautmanova I."/>
            <person name="Kiss B."/>
            <person name="Kocsube S."/>
            <person name="Kotiranta H."/>
            <person name="LaButti K.M."/>
            <person name="Lechner B.E."/>
            <person name="Liimatainen K."/>
            <person name="Lipzen A."/>
            <person name="Lukacs Z."/>
            <person name="Mihaltcheva S."/>
            <person name="Morgado L.N."/>
            <person name="Niskanen T."/>
            <person name="Noordeloos M.E."/>
            <person name="Ohm R.A."/>
            <person name="Ortiz-Santana B."/>
            <person name="Ovrebo C."/>
            <person name="Racz N."/>
            <person name="Riley R."/>
            <person name="Savchenko A."/>
            <person name="Shiryaev A."/>
            <person name="Soop K."/>
            <person name="Spirin V."/>
            <person name="Szebenyi C."/>
            <person name="Tomsovsky M."/>
            <person name="Tulloss R.E."/>
            <person name="Uehling J."/>
            <person name="Grigoriev I.V."/>
            <person name="Vagvolgyi C."/>
            <person name="Papp T."/>
            <person name="Martin F.M."/>
            <person name="Miettinen O."/>
            <person name="Hibbett D.S."/>
            <person name="Nagy L.G."/>
        </authorList>
    </citation>
    <scope>NUCLEOTIDE SEQUENCE [LARGE SCALE GENOMIC DNA]</scope>
    <source>
        <strain evidence="2 3">OMC1185</strain>
    </source>
</reference>
<organism evidence="2 3">
    <name type="scientific">Heliocybe sulcata</name>
    <dbReference type="NCBI Taxonomy" id="5364"/>
    <lineage>
        <taxon>Eukaryota</taxon>
        <taxon>Fungi</taxon>
        <taxon>Dikarya</taxon>
        <taxon>Basidiomycota</taxon>
        <taxon>Agaricomycotina</taxon>
        <taxon>Agaricomycetes</taxon>
        <taxon>Gloeophyllales</taxon>
        <taxon>Gloeophyllaceae</taxon>
        <taxon>Heliocybe</taxon>
    </lineage>
</organism>
<dbReference type="Proteomes" id="UP000305948">
    <property type="component" value="Unassembled WGS sequence"/>
</dbReference>
<gene>
    <name evidence="2" type="ORF">OE88DRAFT_1681210</name>
</gene>
<keyword evidence="1" id="KW-1133">Transmembrane helix</keyword>
<accession>A0A5C3MXP2</accession>
<keyword evidence="1" id="KW-0812">Transmembrane</keyword>
<keyword evidence="1" id="KW-0472">Membrane</keyword>
<dbReference type="EMBL" id="ML213513">
    <property type="protein sequence ID" value="TFK50299.1"/>
    <property type="molecule type" value="Genomic_DNA"/>
</dbReference>
<name>A0A5C3MXP2_9AGAM</name>
<feature type="transmembrane region" description="Helical" evidence="1">
    <location>
        <begin position="359"/>
        <end position="383"/>
    </location>
</feature>